<dbReference type="InterPro" id="IPR001754">
    <property type="entry name" value="OMPdeCOase_dom"/>
</dbReference>
<dbReference type="GO" id="GO:0006207">
    <property type="term" value="P:'de novo' pyrimidine nucleobase biosynthetic process"/>
    <property type="evidence" value="ECO:0007669"/>
    <property type="project" value="InterPro"/>
</dbReference>
<gene>
    <name evidence="4" type="ORF">EDD66_105197</name>
</gene>
<dbReference type="GO" id="GO:0019854">
    <property type="term" value="P:L-ascorbic acid catabolic process"/>
    <property type="evidence" value="ECO:0007669"/>
    <property type="project" value="TreeGrafter"/>
</dbReference>
<dbReference type="GO" id="GO:0004590">
    <property type="term" value="F:orotidine-5'-phosphate decarboxylase activity"/>
    <property type="evidence" value="ECO:0007669"/>
    <property type="project" value="InterPro"/>
</dbReference>
<evidence type="ECO:0000259" key="3">
    <source>
        <dbReference type="SMART" id="SM00934"/>
    </source>
</evidence>
<keyword evidence="2" id="KW-0119">Carbohydrate metabolism</keyword>
<dbReference type="PANTHER" id="PTHR35039">
    <property type="entry name" value="3-KETO-L-GULONATE-6-PHOSPHATE DECARBOXYLASE SGBH-RELATED"/>
    <property type="match status" value="1"/>
</dbReference>
<reference evidence="4 5" key="1">
    <citation type="submission" date="2018-11" db="EMBL/GenBank/DDBJ databases">
        <title>Genomic Encyclopedia of Type Strains, Phase IV (KMG-IV): sequencing the most valuable type-strain genomes for metagenomic binning, comparative biology and taxonomic classification.</title>
        <authorList>
            <person name="Goeker M."/>
        </authorList>
    </citation>
    <scope>NUCLEOTIDE SEQUENCE [LARGE SCALE GENOMIC DNA]</scope>
    <source>
        <strain evidence="4 5">DSM 26537</strain>
    </source>
</reference>
<dbReference type="SUPFAM" id="SSF51366">
    <property type="entry name" value="Ribulose-phoshate binding barrel"/>
    <property type="match status" value="1"/>
</dbReference>
<dbReference type="GO" id="GO:0033982">
    <property type="term" value="F:3-dehydro-L-gulonate-6-phosphate decarboxylase activity"/>
    <property type="evidence" value="ECO:0007669"/>
    <property type="project" value="TreeGrafter"/>
</dbReference>
<protein>
    <submittedName>
        <fullName evidence="4">3-hexulose-6-phosphate synthase</fullName>
    </submittedName>
</protein>
<sequence>MILQLAIDRVTIEEAIDIIKETREYVDIIEIGTSLIKDYGMDSVRKIKENFPDIRILADIKTIDEAEYEFRAVYEAGADIATVMGASAISSIEICDRVAKEYKKDYMIDLLEVDDQRLSSLIKFKDAIFGVHLPADKNGIGLENLIQESILSLKGIERISVAGGVSVNTMPLLEKSGIEIAIVGGAITKAQDRKLAAKDFSRMKEVRK</sequence>
<dbReference type="PANTHER" id="PTHR35039:SF3">
    <property type="entry name" value="3-KETO-L-GULONATE-6-PHOSPHATE DECARBOXYLASE SGBH-RELATED"/>
    <property type="match status" value="1"/>
</dbReference>
<proteinExistence type="predicted"/>
<dbReference type="SMART" id="SM00934">
    <property type="entry name" value="OMPdecase"/>
    <property type="match status" value="1"/>
</dbReference>
<keyword evidence="1" id="KW-0456">Lyase</keyword>
<evidence type="ECO:0000256" key="1">
    <source>
        <dbReference type="ARBA" id="ARBA00023239"/>
    </source>
</evidence>
<dbReference type="InterPro" id="IPR013785">
    <property type="entry name" value="Aldolase_TIM"/>
</dbReference>
<organism evidence="4 5">
    <name type="scientific">Mobilisporobacter senegalensis</name>
    <dbReference type="NCBI Taxonomy" id="1329262"/>
    <lineage>
        <taxon>Bacteria</taxon>
        <taxon>Bacillati</taxon>
        <taxon>Bacillota</taxon>
        <taxon>Clostridia</taxon>
        <taxon>Lachnospirales</taxon>
        <taxon>Lachnospiraceae</taxon>
        <taxon>Mobilisporobacter</taxon>
    </lineage>
</organism>
<name>A0A3N1XNM9_9FIRM</name>
<dbReference type="Gene3D" id="3.20.20.70">
    <property type="entry name" value="Aldolase class I"/>
    <property type="match status" value="1"/>
</dbReference>
<dbReference type="EMBL" id="RJVG01000005">
    <property type="protein sequence ID" value="ROR28256.1"/>
    <property type="molecule type" value="Genomic_DNA"/>
</dbReference>
<evidence type="ECO:0000256" key="2">
    <source>
        <dbReference type="ARBA" id="ARBA00023277"/>
    </source>
</evidence>
<evidence type="ECO:0000313" key="5">
    <source>
        <dbReference type="Proteomes" id="UP000273083"/>
    </source>
</evidence>
<feature type="domain" description="Orotidine 5'-phosphate decarboxylase" evidence="3">
    <location>
        <begin position="2"/>
        <end position="200"/>
    </location>
</feature>
<dbReference type="OrthoDB" id="43475at2"/>
<dbReference type="Proteomes" id="UP000273083">
    <property type="component" value="Unassembled WGS sequence"/>
</dbReference>
<evidence type="ECO:0000313" key="4">
    <source>
        <dbReference type="EMBL" id="ROR28256.1"/>
    </source>
</evidence>
<accession>A0A3N1XNM9</accession>
<comment type="caution">
    <text evidence="4">The sequence shown here is derived from an EMBL/GenBank/DDBJ whole genome shotgun (WGS) entry which is preliminary data.</text>
</comment>
<dbReference type="RefSeq" id="WP_123609430.1">
    <property type="nucleotide sequence ID" value="NZ_RJVG01000005.1"/>
</dbReference>
<dbReference type="InterPro" id="IPR041710">
    <property type="entry name" value="HPS/KGPDC"/>
</dbReference>
<dbReference type="InterPro" id="IPR011060">
    <property type="entry name" value="RibuloseP-bd_barrel"/>
</dbReference>
<keyword evidence="5" id="KW-1185">Reference proteome</keyword>
<dbReference type="Pfam" id="PF00215">
    <property type="entry name" value="OMPdecase"/>
    <property type="match status" value="1"/>
</dbReference>
<dbReference type="CDD" id="cd04726">
    <property type="entry name" value="KGPDC_HPS"/>
    <property type="match status" value="1"/>
</dbReference>
<dbReference type="AlphaFoldDB" id="A0A3N1XNM9"/>